<feature type="compositionally biased region" description="Basic and acidic residues" evidence="4">
    <location>
        <begin position="46"/>
        <end position="57"/>
    </location>
</feature>
<accession>A0A2K3E2I2</accession>
<dbReference type="InParanoid" id="A0A2K3E2I2"/>
<feature type="transmembrane region" description="Helical" evidence="5">
    <location>
        <begin position="1230"/>
        <end position="1248"/>
    </location>
</feature>
<dbReference type="GO" id="GO:0001216">
    <property type="term" value="F:DNA-binding transcription activator activity"/>
    <property type="evidence" value="ECO:0000318"/>
    <property type="project" value="GO_Central"/>
</dbReference>
<evidence type="ECO:0000313" key="8">
    <source>
        <dbReference type="Proteomes" id="UP000006906"/>
    </source>
</evidence>
<evidence type="ECO:0000259" key="6">
    <source>
        <dbReference type="PROSITE" id="PS51141"/>
    </source>
</evidence>
<dbReference type="InterPro" id="IPR044817">
    <property type="entry name" value="SBP-like"/>
</dbReference>
<dbReference type="OMA" id="HVSPAAY"/>
<keyword evidence="8" id="KW-1185">Reference proteome</keyword>
<dbReference type="InterPro" id="IPR004333">
    <property type="entry name" value="SBP_dom"/>
</dbReference>
<keyword evidence="3" id="KW-0862">Zinc</keyword>
<feature type="transmembrane region" description="Helical" evidence="5">
    <location>
        <begin position="1292"/>
        <end position="1316"/>
    </location>
</feature>
<dbReference type="RefSeq" id="XP_042927414.1">
    <property type="nucleotide sequence ID" value="XM_043059780.1"/>
</dbReference>
<dbReference type="GeneID" id="5725317"/>
<dbReference type="InterPro" id="IPR036893">
    <property type="entry name" value="SBP_sf"/>
</dbReference>
<dbReference type="GO" id="GO:0008270">
    <property type="term" value="F:zinc ion binding"/>
    <property type="evidence" value="ECO:0007669"/>
    <property type="project" value="UniProtKB-KW"/>
</dbReference>
<gene>
    <name evidence="7" type="ORF">CHLRE_02g104700v5</name>
</gene>
<dbReference type="GO" id="GO:0000976">
    <property type="term" value="F:transcription cis-regulatory region binding"/>
    <property type="evidence" value="ECO:0000318"/>
    <property type="project" value="GO_Central"/>
</dbReference>
<dbReference type="PROSITE" id="PS51141">
    <property type="entry name" value="ZF_SBP"/>
    <property type="match status" value="1"/>
</dbReference>
<evidence type="ECO:0000313" key="7">
    <source>
        <dbReference type="EMBL" id="PNW87000.1"/>
    </source>
</evidence>
<feature type="compositionally biased region" description="Basic and acidic residues" evidence="4">
    <location>
        <begin position="166"/>
        <end position="177"/>
    </location>
</feature>
<dbReference type="ExpressionAtlas" id="A0A2K3E2I2">
    <property type="expression patterns" value="baseline"/>
</dbReference>
<keyword evidence="2" id="KW-0863">Zinc-finger</keyword>
<dbReference type="GO" id="GO:0005634">
    <property type="term" value="C:nucleus"/>
    <property type="evidence" value="ECO:0000318"/>
    <property type="project" value="GO_Central"/>
</dbReference>
<feature type="transmembrane region" description="Helical" evidence="5">
    <location>
        <begin position="1169"/>
        <end position="1187"/>
    </location>
</feature>
<dbReference type="Proteomes" id="UP000006906">
    <property type="component" value="Chromosome 2"/>
</dbReference>
<keyword evidence="5" id="KW-0812">Transmembrane</keyword>
<sequence>MEAVEHFSAAFSAQHQGWASSKYAWDPSSLVAVPGPDAARSSPSVEGDHGTDADRDQSLGPTPINWKPAGARNTGAESKSHAARLPKTLVCQVEGCGHDLTGEKGYYQRYRICEPHVKLLTVEVEGRACRFCQQCGRFHELSEFDGTKRSCRARLLLHNARRRKRDPVDASTKEPRSQRKAKATHPRSDDSNDNELDSRGSFGASHGTWPASGAPTSVPVTEADPAATPAVSSGAVPQLMTRAGLNDQSLPLPGFQQPVSQALQSAGYAPAFANTLAVKHEQPELLVSTSGGAAVLGVMMQRESLPLDLAHAFSDEADLPLVDTLKLDDFMLDGLMAMDYIDELPGPRQLMPGGAGAAGLAVAGPAGAAAALGAGLSGNGHMGGLMPMEEQQERAVLLQQQQQQQLRLAVAGPVAGYSPMLTGDESMMGVGIMPPTAAMGSAALHAPYMPVSGDVSMSRAVPRTVLNEQSQMQQIADAQRRLLQSAGVLPGPTHQGTFLAEPQQVNDGLNSGMSVCSLGGGGFTSPCSSGMGKPLGSGFSVPPHPSAGSHHMMLSSGVTLNVPSAVPSPINVGPSMAQAQAQMQAQAPFGAVGGGMSSFDMARRLVAGGGAGAQYRSDDFLVRVSIKVANCTPEELPPDLYQRLQSLLATADASLIQGFLRPGCVHLVLDISGGEGLQQALLAARVRSALGPVAQKYATLVQVGEEVAMWAEDAPAAAQPASAARVPELEATGAVPVLLHVSPAAYLCHSTADGSSSASVVVYGSGLVKAGVQLFARMQGGYLPVRVQPLVAEGQLMVQGAEAVAALQDLAQLAQGGRSATDALLVSVEGAPASGLLLLEAQAGPLLSAWRPCLLSVDSAMATELTAAGVQARAAGNDRLQSLESFVTDLGRLVDACSFAKAGTGDAEEEAVSMERLCACEHMLAWASEAGLPAVSSFLVHTLLQYGQELGTVLEAPYADGLSVLHRAVRSRSEAMIRAVLGWAAREGVELSWRGEDAVGQLSPLHLVALVPVAWRVLATEPAVQRAWARERAADGATPALVQQILFSCLQAATNARRASAPVAEVVVAAGAQAAAAQVCAAPRTLETIETAVAPSAAGAVSPATAPTPTRPASILRAVLPLMAVLAALTYASLMHTLQASYLPVVVVTCVLMYALWRLLTTVAARPQHAVLMSMLASPLPPVFSSARLEAAYQMRASMAATQLSRDAAALLVLLAMCAAAARLPDASAFATAVNTCLTLLPLAAMKLSRQGYIRVRDIALTGAYVAMLNAICSTSQSLLADSPRCRCAMLFLAVTTAAGAVAPLNTSGMLFTLAYTVSMAMRAWTQTQGLFGGASSVTAAQACSAAQLAVVAAATAVSFARELAARQQWLAVAGEAASGK</sequence>
<keyword evidence="1" id="KW-0479">Metal-binding</keyword>
<dbReference type="OrthoDB" id="514967at2759"/>
<evidence type="ECO:0000256" key="1">
    <source>
        <dbReference type="ARBA" id="ARBA00022723"/>
    </source>
</evidence>
<dbReference type="Pfam" id="PF03110">
    <property type="entry name" value="SBP"/>
    <property type="match status" value="1"/>
</dbReference>
<proteinExistence type="predicted"/>
<keyword evidence="5" id="KW-1133">Transmembrane helix</keyword>
<feature type="region of interest" description="Disordered" evidence="4">
    <location>
        <begin position="34"/>
        <end position="81"/>
    </location>
</feature>
<evidence type="ECO:0000256" key="2">
    <source>
        <dbReference type="ARBA" id="ARBA00022771"/>
    </source>
</evidence>
<dbReference type="Gene3D" id="4.10.1100.10">
    <property type="entry name" value="Transcription factor, SBP-box domain"/>
    <property type="match status" value="1"/>
</dbReference>
<dbReference type="SUPFAM" id="SSF103612">
    <property type="entry name" value="SBT domain"/>
    <property type="match status" value="1"/>
</dbReference>
<dbReference type="KEGG" id="cre:CHLRE_02g104700v5"/>
<keyword evidence="5" id="KW-0472">Membrane</keyword>
<evidence type="ECO:0000256" key="4">
    <source>
        <dbReference type="SAM" id="MobiDB-lite"/>
    </source>
</evidence>
<feature type="transmembrane region" description="Helical" evidence="5">
    <location>
        <begin position="1141"/>
        <end position="1157"/>
    </location>
</feature>
<dbReference type="Gramene" id="PNW87000">
    <property type="protein sequence ID" value="PNW87000"/>
    <property type="gene ID" value="CHLRE_02g104700v5"/>
</dbReference>
<evidence type="ECO:0000256" key="5">
    <source>
        <dbReference type="SAM" id="Phobius"/>
    </source>
</evidence>
<dbReference type="PANTHER" id="PTHR31251">
    <property type="entry name" value="SQUAMOSA PROMOTER-BINDING-LIKE PROTEIN 4"/>
    <property type="match status" value="1"/>
</dbReference>
<feature type="transmembrane region" description="Helical" evidence="5">
    <location>
        <begin position="1115"/>
        <end position="1134"/>
    </location>
</feature>
<evidence type="ECO:0000256" key="3">
    <source>
        <dbReference type="ARBA" id="ARBA00022833"/>
    </source>
</evidence>
<reference evidence="7 8" key="1">
    <citation type="journal article" date="2007" name="Science">
        <title>The Chlamydomonas genome reveals the evolution of key animal and plant functions.</title>
        <authorList>
            <person name="Merchant S.S."/>
            <person name="Prochnik S.E."/>
            <person name="Vallon O."/>
            <person name="Harris E.H."/>
            <person name="Karpowicz S.J."/>
            <person name="Witman G.B."/>
            <person name="Terry A."/>
            <person name="Salamov A."/>
            <person name="Fritz-Laylin L.K."/>
            <person name="Marechal-Drouard L."/>
            <person name="Marshall W.F."/>
            <person name="Qu L.H."/>
            <person name="Nelson D.R."/>
            <person name="Sanderfoot A.A."/>
            <person name="Spalding M.H."/>
            <person name="Kapitonov V.V."/>
            <person name="Ren Q."/>
            <person name="Ferris P."/>
            <person name="Lindquist E."/>
            <person name="Shapiro H."/>
            <person name="Lucas S.M."/>
            <person name="Grimwood J."/>
            <person name="Schmutz J."/>
            <person name="Cardol P."/>
            <person name="Cerutti H."/>
            <person name="Chanfreau G."/>
            <person name="Chen C.L."/>
            <person name="Cognat V."/>
            <person name="Croft M.T."/>
            <person name="Dent R."/>
            <person name="Dutcher S."/>
            <person name="Fernandez E."/>
            <person name="Fukuzawa H."/>
            <person name="Gonzalez-Ballester D."/>
            <person name="Gonzalez-Halphen D."/>
            <person name="Hallmann A."/>
            <person name="Hanikenne M."/>
            <person name="Hippler M."/>
            <person name="Inwood W."/>
            <person name="Jabbari K."/>
            <person name="Kalanon M."/>
            <person name="Kuras R."/>
            <person name="Lefebvre P.A."/>
            <person name="Lemaire S.D."/>
            <person name="Lobanov A.V."/>
            <person name="Lohr M."/>
            <person name="Manuell A."/>
            <person name="Meier I."/>
            <person name="Mets L."/>
            <person name="Mittag M."/>
            <person name="Mittelmeier T."/>
            <person name="Moroney J.V."/>
            <person name="Moseley J."/>
            <person name="Napoli C."/>
            <person name="Nedelcu A.M."/>
            <person name="Niyogi K."/>
            <person name="Novoselov S.V."/>
            <person name="Paulsen I.T."/>
            <person name="Pazour G."/>
            <person name="Purton S."/>
            <person name="Ral J.P."/>
            <person name="Riano-Pachon D.M."/>
            <person name="Riekhof W."/>
            <person name="Rymarquis L."/>
            <person name="Schroda M."/>
            <person name="Stern D."/>
            <person name="Umen J."/>
            <person name="Willows R."/>
            <person name="Wilson N."/>
            <person name="Zimmer S.L."/>
            <person name="Allmer J."/>
            <person name="Balk J."/>
            <person name="Bisova K."/>
            <person name="Chen C.J."/>
            <person name="Elias M."/>
            <person name="Gendler K."/>
            <person name="Hauser C."/>
            <person name="Lamb M.R."/>
            <person name="Ledford H."/>
            <person name="Long J.C."/>
            <person name="Minagawa J."/>
            <person name="Page M.D."/>
            <person name="Pan J."/>
            <person name="Pootakham W."/>
            <person name="Roje S."/>
            <person name="Rose A."/>
            <person name="Stahlberg E."/>
            <person name="Terauchi A.M."/>
            <person name="Yang P."/>
            <person name="Ball S."/>
            <person name="Bowler C."/>
            <person name="Dieckmann C.L."/>
            <person name="Gladyshev V.N."/>
            <person name="Green P."/>
            <person name="Jorgensen R."/>
            <person name="Mayfield S."/>
            <person name="Mueller-Roeber B."/>
            <person name="Rajamani S."/>
            <person name="Sayre R.T."/>
            <person name="Brokstein P."/>
            <person name="Dubchak I."/>
            <person name="Goodstein D."/>
            <person name="Hornick L."/>
            <person name="Huang Y.W."/>
            <person name="Jhaveri J."/>
            <person name="Luo Y."/>
            <person name="Martinez D."/>
            <person name="Ngau W.C."/>
            <person name="Otillar B."/>
            <person name="Poliakov A."/>
            <person name="Porter A."/>
            <person name="Szajkowski L."/>
            <person name="Werner G."/>
            <person name="Zhou K."/>
            <person name="Grigoriev I.V."/>
            <person name="Rokhsar D.S."/>
            <person name="Grossman A.R."/>
        </authorList>
    </citation>
    <scope>NUCLEOTIDE SEQUENCE [LARGE SCALE GENOMIC DNA]</scope>
    <source>
        <strain evidence="8">CC-503</strain>
    </source>
</reference>
<feature type="transmembrane region" description="Helical" evidence="5">
    <location>
        <begin position="1208"/>
        <end position="1224"/>
    </location>
</feature>
<organism evidence="7 8">
    <name type="scientific">Chlamydomonas reinhardtii</name>
    <name type="common">Chlamydomonas smithii</name>
    <dbReference type="NCBI Taxonomy" id="3055"/>
    <lineage>
        <taxon>Eukaryota</taxon>
        <taxon>Viridiplantae</taxon>
        <taxon>Chlorophyta</taxon>
        <taxon>core chlorophytes</taxon>
        <taxon>Chlorophyceae</taxon>
        <taxon>CS clade</taxon>
        <taxon>Chlamydomonadales</taxon>
        <taxon>Chlamydomonadaceae</taxon>
        <taxon>Chlamydomonas</taxon>
    </lineage>
</organism>
<feature type="domain" description="SBP-type" evidence="6">
    <location>
        <begin position="88"/>
        <end position="165"/>
    </location>
</feature>
<protein>
    <recommendedName>
        <fullName evidence="6">SBP-type domain-containing protein</fullName>
    </recommendedName>
</protein>
<dbReference type="PANTHER" id="PTHR31251:SF169">
    <property type="entry name" value="SQUAMOSA PROMOTER-BINDING-LIKE PROTEIN 8"/>
    <property type="match status" value="1"/>
</dbReference>
<name>A0A2K3E2I2_CHLRE</name>
<feature type="region of interest" description="Disordered" evidence="4">
    <location>
        <begin position="161"/>
        <end position="234"/>
    </location>
</feature>
<feature type="transmembrane region" description="Helical" evidence="5">
    <location>
        <begin position="1260"/>
        <end position="1280"/>
    </location>
</feature>
<dbReference type="PaxDb" id="3055-EDP07682"/>
<dbReference type="FunCoup" id="A0A2K3E2I2">
    <property type="interactions" value="490"/>
</dbReference>
<dbReference type="EMBL" id="CM008963">
    <property type="protein sequence ID" value="PNW87000.1"/>
    <property type="molecule type" value="Genomic_DNA"/>
</dbReference>